<keyword evidence="1" id="KW-0812">Transmembrane</keyword>
<protein>
    <submittedName>
        <fullName evidence="2">Uncharacterized protein</fullName>
    </submittedName>
</protein>
<evidence type="ECO:0000313" key="3">
    <source>
        <dbReference type="Proteomes" id="UP000484842"/>
    </source>
</evidence>
<organism evidence="2 3">
    <name type="scientific">Deinococcus terrestris</name>
    <dbReference type="NCBI Taxonomy" id="2651870"/>
    <lineage>
        <taxon>Bacteria</taxon>
        <taxon>Thermotogati</taxon>
        <taxon>Deinococcota</taxon>
        <taxon>Deinococci</taxon>
        <taxon>Deinococcales</taxon>
        <taxon>Deinococcaceae</taxon>
        <taxon>Deinococcus</taxon>
    </lineage>
</organism>
<keyword evidence="3" id="KW-1185">Reference proteome</keyword>
<comment type="caution">
    <text evidence="2">The sequence shown here is derived from an EMBL/GenBank/DDBJ whole genome shotgun (WGS) entry which is preliminary data.</text>
</comment>
<feature type="transmembrane region" description="Helical" evidence="1">
    <location>
        <begin position="24"/>
        <end position="48"/>
    </location>
</feature>
<keyword evidence="1" id="KW-1133">Transmembrane helix</keyword>
<dbReference type="AlphaFoldDB" id="A0A7X1NYA4"/>
<proteinExistence type="predicted"/>
<evidence type="ECO:0000256" key="1">
    <source>
        <dbReference type="SAM" id="Phobius"/>
    </source>
</evidence>
<dbReference type="Proteomes" id="UP000484842">
    <property type="component" value="Unassembled WGS sequence"/>
</dbReference>
<sequence length="155" mass="17582">MSQDASRGERNPLRHRCYMTSGRFGFISYFDVSDLIVIGGVFYLSTILAGKLFVSPAPKLLLTLVMVALAWMINFAVKRRLMPYPGIVEHSVNWWFGGVDSYEPDVDERPVPLLITREMQVGHAVVKAAGTVRMQRTKRPVRRRRVRTQAEAGTE</sequence>
<accession>A0A7X1NYA4</accession>
<gene>
    <name evidence="2" type="ORF">F8S09_15405</name>
</gene>
<name>A0A7X1NYA4_9DEIO</name>
<keyword evidence="1" id="KW-0472">Membrane</keyword>
<feature type="transmembrane region" description="Helical" evidence="1">
    <location>
        <begin position="60"/>
        <end position="77"/>
    </location>
</feature>
<evidence type="ECO:0000313" key="2">
    <source>
        <dbReference type="EMBL" id="MPY68042.1"/>
    </source>
</evidence>
<dbReference type="RefSeq" id="WP_152872352.1">
    <property type="nucleotide sequence ID" value="NZ_WBSL01000014.1"/>
</dbReference>
<reference evidence="2 3" key="1">
    <citation type="submission" date="2019-10" db="EMBL/GenBank/DDBJ databases">
        <title>Deinococcus sp. isolated from soil.</title>
        <authorList>
            <person name="Li Y."/>
            <person name="Wang J."/>
        </authorList>
    </citation>
    <scope>NUCLEOTIDE SEQUENCE [LARGE SCALE GENOMIC DNA]</scope>
    <source>
        <strain evidence="2 3">SDU3-2</strain>
    </source>
</reference>
<dbReference type="EMBL" id="WBSL01000014">
    <property type="protein sequence ID" value="MPY68042.1"/>
    <property type="molecule type" value="Genomic_DNA"/>
</dbReference>